<keyword evidence="3" id="KW-0472">Membrane</keyword>
<keyword evidence="5" id="KW-0328">Glycosyltransferase</keyword>
<evidence type="ECO:0000259" key="4">
    <source>
        <dbReference type="Pfam" id="PF00912"/>
    </source>
</evidence>
<accession>A0ABU3Z6L3</accession>
<dbReference type="InterPro" id="IPR023346">
    <property type="entry name" value="Lysozyme-like_dom_sf"/>
</dbReference>
<keyword evidence="1 5" id="KW-0808">Transferase</keyword>
<dbReference type="EMBL" id="JAWJZB010000002">
    <property type="protein sequence ID" value="MDV5087549.1"/>
    <property type="molecule type" value="Genomic_DNA"/>
</dbReference>
<organism evidence="5 6">
    <name type="scientific">Veillonella absiana</name>
    <dbReference type="NCBI Taxonomy" id="3079305"/>
    <lineage>
        <taxon>Bacteria</taxon>
        <taxon>Bacillati</taxon>
        <taxon>Bacillota</taxon>
        <taxon>Negativicutes</taxon>
        <taxon>Veillonellales</taxon>
        <taxon>Veillonellaceae</taxon>
        <taxon>Veillonella</taxon>
    </lineage>
</organism>
<dbReference type="InterPro" id="IPR001264">
    <property type="entry name" value="Glyco_trans_51"/>
</dbReference>
<dbReference type="EC" id="2.4.-.-" evidence="5"/>
<comment type="caution">
    <text evidence="5">The sequence shown here is derived from an EMBL/GenBank/DDBJ whole genome shotgun (WGS) entry which is preliminary data.</text>
</comment>
<proteinExistence type="predicted"/>
<feature type="transmembrane region" description="Helical" evidence="3">
    <location>
        <begin position="7"/>
        <end position="28"/>
    </location>
</feature>
<dbReference type="Gene3D" id="1.10.3810.10">
    <property type="entry name" value="Biosynthetic peptidoglycan transglycosylase-like"/>
    <property type="match status" value="1"/>
</dbReference>
<gene>
    <name evidence="5" type="ORF">RVY80_01605</name>
</gene>
<name>A0ABU3Z6L3_9FIRM</name>
<dbReference type="InterPro" id="IPR050396">
    <property type="entry name" value="Glycosyltr_51/Transpeptidase"/>
</dbReference>
<feature type="compositionally biased region" description="Low complexity" evidence="2">
    <location>
        <begin position="306"/>
        <end position="340"/>
    </location>
</feature>
<dbReference type="PANTHER" id="PTHR32282">
    <property type="entry name" value="BINDING PROTEIN TRANSPEPTIDASE, PUTATIVE-RELATED"/>
    <property type="match status" value="1"/>
</dbReference>
<dbReference type="Pfam" id="PF00912">
    <property type="entry name" value="Transgly"/>
    <property type="match status" value="1"/>
</dbReference>
<feature type="domain" description="Glycosyl transferase family 51" evidence="4">
    <location>
        <begin position="86"/>
        <end position="248"/>
    </location>
</feature>
<keyword evidence="3" id="KW-0812">Transmembrane</keyword>
<evidence type="ECO:0000313" key="6">
    <source>
        <dbReference type="Proteomes" id="UP001272515"/>
    </source>
</evidence>
<dbReference type="RefSeq" id="WP_317329401.1">
    <property type="nucleotide sequence ID" value="NZ_JAWJZA010000011.1"/>
</dbReference>
<dbReference type="InterPro" id="IPR036950">
    <property type="entry name" value="PBP_transglycosylase"/>
</dbReference>
<dbReference type="Proteomes" id="UP001272515">
    <property type="component" value="Unassembled WGS sequence"/>
</dbReference>
<evidence type="ECO:0000256" key="1">
    <source>
        <dbReference type="ARBA" id="ARBA00022679"/>
    </source>
</evidence>
<dbReference type="GO" id="GO:0016757">
    <property type="term" value="F:glycosyltransferase activity"/>
    <property type="evidence" value="ECO:0007669"/>
    <property type="project" value="UniProtKB-KW"/>
</dbReference>
<protein>
    <submittedName>
        <fullName evidence="5">Transglycosylase domain-containing protein</fullName>
        <ecNumber evidence="5">2.4.-.-</ecNumber>
    </submittedName>
</protein>
<evidence type="ECO:0000313" key="5">
    <source>
        <dbReference type="EMBL" id="MDV5087549.1"/>
    </source>
</evidence>
<dbReference type="SUPFAM" id="SSF53955">
    <property type="entry name" value="Lysozyme-like"/>
    <property type="match status" value="1"/>
</dbReference>
<keyword evidence="6" id="KW-1185">Reference proteome</keyword>
<dbReference type="PANTHER" id="PTHR32282:SF33">
    <property type="entry name" value="PEPTIDOGLYCAN GLYCOSYLTRANSFERASE"/>
    <property type="match status" value="1"/>
</dbReference>
<reference evidence="5 6" key="1">
    <citation type="submission" date="2023-10" db="EMBL/GenBank/DDBJ databases">
        <title>Veillonella sp. nov., isolated from a pig farm feces dump.</title>
        <authorList>
            <person name="Chang Y.-H."/>
        </authorList>
    </citation>
    <scope>NUCLEOTIDE SEQUENCE [LARGE SCALE GENOMIC DNA]</scope>
    <source>
        <strain evidence="5 6">YH-vei2233</strain>
    </source>
</reference>
<evidence type="ECO:0000256" key="2">
    <source>
        <dbReference type="SAM" id="MobiDB-lite"/>
    </source>
</evidence>
<evidence type="ECO:0000256" key="3">
    <source>
        <dbReference type="SAM" id="Phobius"/>
    </source>
</evidence>
<feature type="compositionally biased region" description="Basic and acidic residues" evidence="2">
    <location>
        <begin position="341"/>
        <end position="355"/>
    </location>
</feature>
<keyword evidence="3" id="KW-1133">Transmembrane helix</keyword>
<sequence>MFIIKSIIKFFVRLILLVVLIIGGMYAYDMYNSSQGTNRQSVAHTAVEQTIESSEDELSRTDRLKRLLNLQEGVQNALNRRVPFNDRVKSTAISESAKKALVAIEDKRFYEHGAIDPMGIARALYTNTVAGETLEGGSTITQQLVKNLFLSSKRIMSRKVEEAVMAVMMEHYYSKDDIITMYMNTIYYGHDYYGIKQAAAGYFKTTPGRLTLAQSAMLAGLPQAPSYLDPKVNFRAAKERQYIVLMQMVDQGMISKSEAESAFKEELGLPDEMDYDTYLESRNNKKLDDLADTAKKGLDTLKEITSKYGGASDSSSDSKSSNNDSGTSNSSSDSDSSSKSNADKRGDRAKGYIGE</sequence>
<feature type="region of interest" description="Disordered" evidence="2">
    <location>
        <begin position="306"/>
        <end position="355"/>
    </location>
</feature>